<organism evidence="1 2">
    <name type="scientific">Leptospira alstonii serovar Pingchang str. 80-412</name>
    <dbReference type="NCBI Taxonomy" id="1218564"/>
    <lineage>
        <taxon>Bacteria</taxon>
        <taxon>Pseudomonadati</taxon>
        <taxon>Spirochaetota</taxon>
        <taxon>Spirochaetia</taxon>
        <taxon>Leptospirales</taxon>
        <taxon>Leptospiraceae</taxon>
        <taxon>Leptospira</taxon>
    </lineage>
</organism>
<accession>T0G4W8</accession>
<sequence>MPDPSWDFGASSIGILSRLFPEKDKKYRESVPTAFKIESQFPQ</sequence>
<protein>
    <submittedName>
        <fullName evidence="1">Uncharacterized protein</fullName>
    </submittedName>
</protein>
<dbReference type="Proteomes" id="UP000015445">
    <property type="component" value="Unassembled WGS sequence"/>
</dbReference>
<keyword evidence="2" id="KW-1185">Reference proteome</keyword>
<proteinExistence type="predicted"/>
<evidence type="ECO:0000313" key="2">
    <source>
        <dbReference type="Proteomes" id="UP000015445"/>
    </source>
</evidence>
<dbReference type="AlphaFoldDB" id="T0G4W8"/>
<reference evidence="1" key="1">
    <citation type="submission" date="2013-05" db="EMBL/GenBank/DDBJ databases">
        <authorList>
            <person name="Harkins D.M."/>
            <person name="Durkin A.S."/>
            <person name="Brinkac L.M."/>
            <person name="Haft D.H."/>
            <person name="Selengut J.D."/>
            <person name="Sanka R."/>
            <person name="DePew J."/>
            <person name="Purushe J."/>
            <person name="Galloway R.L."/>
            <person name="Vinetz J.M."/>
            <person name="Sutton G.G."/>
            <person name="Nierman W.C."/>
            <person name="Fouts D.E."/>
        </authorList>
    </citation>
    <scope>NUCLEOTIDE SEQUENCE [LARGE SCALE GENOMIC DNA]</scope>
    <source>
        <strain evidence="1">80-412</strain>
    </source>
</reference>
<evidence type="ECO:0000313" key="1">
    <source>
        <dbReference type="EMBL" id="EQA81242.1"/>
    </source>
</evidence>
<comment type="caution">
    <text evidence="1">The sequence shown here is derived from an EMBL/GenBank/DDBJ whole genome shotgun (WGS) entry which is preliminary data.</text>
</comment>
<gene>
    <name evidence="1" type="ORF">LEP1GSC193_3668</name>
</gene>
<dbReference type="EMBL" id="AOHD02000024">
    <property type="protein sequence ID" value="EQA81242.1"/>
    <property type="molecule type" value="Genomic_DNA"/>
</dbReference>
<name>T0G4W8_9LEPT</name>